<dbReference type="InterPro" id="IPR043502">
    <property type="entry name" value="DNA/RNA_pol_sf"/>
</dbReference>
<name>D8PWB3_SCHCM</name>
<dbReference type="EMBL" id="GL377303">
    <property type="protein sequence ID" value="EFJ01008.1"/>
    <property type="molecule type" value="Genomic_DNA"/>
</dbReference>
<dbReference type="OMA" id="KTWFELG"/>
<sequence>MLEKRIKAFGLDGRLGNYPAKATIRTREGTTPIAKPMRGASPAKKEVMDQQINTWFAQGVIEPSASPWSAPVVIAYRNGKARF</sequence>
<dbReference type="HOGENOM" id="CLU_165193_1_0_1"/>
<reference evidence="1 2" key="1">
    <citation type="journal article" date="2010" name="Nat. Biotechnol.">
        <title>Genome sequence of the model mushroom Schizophyllum commune.</title>
        <authorList>
            <person name="Ohm R.A."/>
            <person name="de Jong J.F."/>
            <person name="Lugones L.G."/>
            <person name="Aerts A."/>
            <person name="Kothe E."/>
            <person name="Stajich J.E."/>
            <person name="de Vries R.P."/>
            <person name="Record E."/>
            <person name="Levasseur A."/>
            <person name="Baker S.E."/>
            <person name="Bartholomew K.A."/>
            <person name="Coutinho P.M."/>
            <person name="Erdmann S."/>
            <person name="Fowler T.J."/>
            <person name="Gathman A.C."/>
            <person name="Lombard V."/>
            <person name="Henrissat B."/>
            <person name="Knabe N."/>
            <person name="Kuees U."/>
            <person name="Lilly W.W."/>
            <person name="Lindquist E."/>
            <person name="Lucas S."/>
            <person name="Magnuson J.K."/>
            <person name="Piumi F."/>
            <person name="Raudaskoski M."/>
            <person name="Salamov A."/>
            <person name="Schmutz J."/>
            <person name="Schwarze F.W.M.R."/>
            <person name="vanKuyk P.A."/>
            <person name="Horton J.S."/>
            <person name="Grigoriev I.V."/>
            <person name="Woesten H.A.B."/>
        </authorList>
    </citation>
    <scope>NUCLEOTIDE SEQUENCE [LARGE SCALE GENOMIC DNA]</scope>
    <source>
        <strain evidence="2">H4-8 / FGSC 9210</strain>
    </source>
</reference>
<evidence type="ECO:0000313" key="1">
    <source>
        <dbReference type="EMBL" id="EFJ01008.1"/>
    </source>
</evidence>
<dbReference type="Proteomes" id="UP000007431">
    <property type="component" value="Unassembled WGS sequence"/>
</dbReference>
<organism evidence="2">
    <name type="scientific">Schizophyllum commune (strain H4-8 / FGSC 9210)</name>
    <name type="common">Split gill fungus</name>
    <dbReference type="NCBI Taxonomy" id="578458"/>
    <lineage>
        <taxon>Eukaryota</taxon>
        <taxon>Fungi</taxon>
        <taxon>Dikarya</taxon>
        <taxon>Basidiomycota</taxon>
        <taxon>Agaricomycotina</taxon>
        <taxon>Agaricomycetes</taxon>
        <taxon>Agaricomycetidae</taxon>
        <taxon>Agaricales</taxon>
        <taxon>Schizophyllaceae</taxon>
        <taxon>Schizophyllum</taxon>
    </lineage>
</organism>
<feature type="non-terminal residue" evidence="1">
    <location>
        <position position="83"/>
    </location>
</feature>
<dbReference type="Gene3D" id="3.10.10.10">
    <property type="entry name" value="HIV Type 1 Reverse Transcriptase, subunit A, domain 1"/>
    <property type="match status" value="1"/>
</dbReference>
<dbReference type="RefSeq" id="XP_003035910.1">
    <property type="nucleotide sequence ID" value="XM_003035864.1"/>
</dbReference>
<dbReference type="SUPFAM" id="SSF56672">
    <property type="entry name" value="DNA/RNA polymerases"/>
    <property type="match status" value="1"/>
</dbReference>
<protein>
    <submittedName>
        <fullName evidence="1">Uncharacterized protein</fullName>
    </submittedName>
</protein>
<gene>
    <name evidence="1" type="ORF">SCHCODRAFT_50661</name>
</gene>
<evidence type="ECO:0000313" key="2">
    <source>
        <dbReference type="Proteomes" id="UP000007431"/>
    </source>
</evidence>
<proteinExistence type="predicted"/>
<dbReference type="AlphaFoldDB" id="D8PWB3"/>
<dbReference type="InParanoid" id="D8PWB3"/>
<dbReference type="eggNOG" id="ENOG502SV7N">
    <property type="taxonomic scope" value="Eukaryota"/>
</dbReference>
<accession>D8PWB3</accession>
<dbReference type="VEuPathDB" id="FungiDB:SCHCODRAFT_02437334"/>
<dbReference type="GeneID" id="9587712"/>
<keyword evidence="2" id="KW-1185">Reference proteome</keyword>
<dbReference type="KEGG" id="scm:SCHCO_02437334"/>
<dbReference type="OrthoDB" id="6776860at2759"/>